<keyword evidence="3" id="KW-0804">Transcription</keyword>
<dbReference type="InterPro" id="IPR009057">
    <property type="entry name" value="Homeodomain-like_sf"/>
</dbReference>
<dbReference type="SUPFAM" id="SSF46689">
    <property type="entry name" value="Homeodomain-like"/>
    <property type="match status" value="1"/>
</dbReference>
<comment type="caution">
    <text evidence="5">The sequence shown here is derived from an EMBL/GenBank/DDBJ whole genome shotgun (WGS) entry which is preliminary data.</text>
</comment>
<dbReference type="Proteomes" id="UP000219559">
    <property type="component" value="Unassembled WGS sequence"/>
</dbReference>
<evidence type="ECO:0000256" key="1">
    <source>
        <dbReference type="ARBA" id="ARBA00023015"/>
    </source>
</evidence>
<evidence type="ECO:0000259" key="4">
    <source>
        <dbReference type="PROSITE" id="PS01124"/>
    </source>
</evidence>
<gene>
    <name evidence="5" type="ORF">B7P33_16870</name>
</gene>
<proteinExistence type="predicted"/>
<dbReference type="InterPro" id="IPR046532">
    <property type="entry name" value="DUF6597"/>
</dbReference>
<dbReference type="Pfam" id="PF12833">
    <property type="entry name" value="HTH_18"/>
    <property type="match status" value="1"/>
</dbReference>
<evidence type="ECO:0000256" key="3">
    <source>
        <dbReference type="ARBA" id="ARBA00023163"/>
    </source>
</evidence>
<dbReference type="PRINTS" id="PR00032">
    <property type="entry name" value="HTHARAC"/>
</dbReference>
<dbReference type="InterPro" id="IPR020449">
    <property type="entry name" value="Tscrpt_reg_AraC-type_HTH"/>
</dbReference>
<dbReference type="EMBL" id="NBWU01000007">
    <property type="protein sequence ID" value="PCE62948.1"/>
    <property type="molecule type" value="Genomic_DNA"/>
</dbReference>
<dbReference type="GO" id="GO:0043565">
    <property type="term" value="F:sequence-specific DNA binding"/>
    <property type="evidence" value="ECO:0007669"/>
    <property type="project" value="InterPro"/>
</dbReference>
<sequence length="251" mass="28776">MVYSRTYRPKAPLSQFVEVIWVGSSVNLEINASHFAPMFTELIFNYGDTFKVEGQHVETYDHNNIQYLISGLKTRPFRTRVSGRYQTVGFILKPFCYGFLKRNLDATLLMELGEIIGNSLTVSSALNLEALEGPLYTLFKEFRLDEDVQRFDRFVSNQVLGKGLMNAFGNTLAITQKSFIQKFKKDYLLTPNTYVKLKLINTSIQRLETSRFGSLTELALDAGFYDQSHFIRNFKKFCGCSPKQYRSPSLG</sequence>
<dbReference type="InterPro" id="IPR018060">
    <property type="entry name" value="HTH_AraC"/>
</dbReference>
<dbReference type="Pfam" id="PF20240">
    <property type="entry name" value="DUF6597"/>
    <property type="match status" value="1"/>
</dbReference>
<protein>
    <recommendedName>
        <fullName evidence="4">HTH araC/xylS-type domain-containing protein</fullName>
    </recommendedName>
</protein>
<evidence type="ECO:0000313" key="6">
    <source>
        <dbReference type="Proteomes" id="UP000219559"/>
    </source>
</evidence>
<dbReference type="GO" id="GO:0003700">
    <property type="term" value="F:DNA-binding transcription factor activity"/>
    <property type="evidence" value="ECO:0007669"/>
    <property type="project" value="InterPro"/>
</dbReference>
<dbReference type="PANTHER" id="PTHR43280:SF12">
    <property type="entry name" value="HTH-TYPE TRANSCRIPTIONAL REGULATOR CHBR"/>
    <property type="match status" value="1"/>
</dbReference>
<dbReference type="PANTHER" id="PTHR43280">
    <property type="entry name" value="ARAC-FAMILY TRANSCRIPTIONAL REGULATOR"/>
    <property type="match status" value="1"/>
</dbReference>
<reference evidence="5 6" key="1">
    <citation type="submission" date="2017-04" db="EMBL/GenBank/DDBJ databases">
        <title>A new member of the family Flavobacteriaceae isolated from ascidians.</title>
        <authorList>
            <person name="Chen L."/>
        </authorList>
    </citation>
    <scope>NUCLEOTIDE SEQUENCE [LARGE SCALE GENOMIC DNA]</scope>
    <source>
        <strain evidence="5 6">HQA918</strain>
    </source>
</reference>
<dbReference type="AlphaFoldDB" id="A0A2A4G4N8"/>
<dbReference type="SMART" id="SM00342">
    <property type="entry name" value="HTH_ARAC"/>
    <property type="match status" value="1"/>
</dbReference>
<accession>A0A2A4G4N8</accession>
<keyword evidence="1" id="KW-0805">Transcription regulation</keyword>
<feature type="domain" description="HTH araC/xylS-type" evidence="4">
    <location>
        <begin position="149"/>
        <end position="248"/>
    </location>
</feature>
<keyword evidence="6" id="KW-1185">Reference proteome</keyword>
<dbReference type="Gene3D" id="1.10.10.60">
    <property type="entry name" value="Homeodomain-like"/>
    <property type="match status" value="1"/>
</dbReference>
<organism evidence="5 6">
    <name type="scientific">Sediminicola luteus</name>
    <dbReference type="NCBI Taxonomy" id="319238"/>
    <lineage>
        <taxon>Bacteria</taxon>
        <taxon>Pseudomonadati</taxon>
        <taxon>Bacteroidota</taxon>
        <taxon>Flavobacteriia</taxon>
        <taxon>Flavobacteriales</taxon>
        <taxon>Flavobacteriaceae</taxon>
        <taxon>Sediminicola</taxon>
    </lineage>
</organism>
<dbReference type="OrthoDB" id="323290at2"/>
<evidence type="ECO:0000256" key="2">
    <source>
        <dbReference type="ARBA" id="ARBA00023125"/>
    </source>
</evidence>
<dbReference type="PROSITE" id="PS01124">
    <property type="entry name" value="HTH_ARAC_FAMILY_2"/>
    <property type="match status" value="1"/>
</dbReference>
<name>A0A2A4G4N8_9FLAO</name>
<evidence type="ECO:0000313" key="5">
    <source>
        <dbReference type="EMBL" id="PCE62948.1"/>
    </source>
</evidence>
<keyword evidence="2" id="KW-0238">DNA-binding</keyword>